<evidence type="ECO:0000313" key="2">
    <source>
        <dbReference type="Proteomes" id="UP001526225"/>
    </source>
</evidence>
<dbReference type="RefSeq" id="WP_213408335.1">
    <property type="nucleotide sequence ID" value="NZ_CP074441.1"/>
</dbReference>
<dbReference type="Proteomes" id="UP001526225">
    <property type="component" value="Unassembled WGS sequence"/>
</dbReference>
<accession>A0ABT3E3K9</accession>
<sequence>MRETYKRLYRMGLMTPEEVYDIVVYLPTFKLEELDYEYITGQKWPSNEDKKDGI</sequence>
<keyword evidence="2" id="KW-1185">Reference proteome</keyword>
<protein>
    <recommendedName>
        <fullName evidence="3">XkdX family protein</fullName>
    </recommendedName>
</protein>
<evidence type="ECO:0008006" key="3">
    <source>
        <dbReference type="Google" id="ProtNLM"/>
    </source>
</evidence>
<comment type="caution">
    <text evidence="1">The sequence shown here is derived from an EMBL/GenBank/DDBJ whole genome shotgun (WGS) entry which is preliminary data.</text>
</comment>
<organism evidence="1 2">
    <name type="scientific">Weissella ceti</name>
    <dbReference type="NCBI Taxonomy" id="759620"/>
    <lineage>
        <taxon>Bacteria</taxon>
        <taxon>Bacillati</taxon>
        <taxon>Bacillota</taxon>
        <taxon>Bacilli</taxon>
        <taxon>Lactobacillales</taxon>
        <taxon>Lactobacillaceae</taxon>
        <taxon>Weissella</taxon>
    </lineage>
</organism>
<name>A0ABT3E3K9_9LACO</name>
<evidence type="ECO:0000313" key="1">
    <source>
        <dbReference type="EMBL" id="MCW0952994.1"/>
    </source>
</evidence>
<dbReference type="EMBL" id="JAOZFE010000002">
    <property type="protein sequence ID" value="MCW0952994.1"/>
    <property type="molecule type" value="Genomic_DNA"/>
</dbReference>
<reference evidence="1 2" key="1">
    <citation type="submission" date="2022-10" db="EMBL/GenBank/DDBJ databases">
        <title>Weissella fermenti sp. nov., isolated from fermented cabbage.</title>
        <authorList>
            <person name="Lee J.K."/>
            <person name="Baek J.H."/>
            <person name="Choi D.G."/>
            <person name="Kim J.M."/>
            <person name="Jeon C.O."/>
        </authorList>
    </citation>
    <scope>NUCLEOTIDE SEQUENCE [LARGE SCALE GENOMIC DNA]</scope>
    <source>
        <strain evidence="1 2">KACC 18534</strain>
    </source>
</reference>
<proteinExistence type="predicted"/>
<gene>
    <name evidence="1" type="ORF">OIT44_02770</name>
</gene>